<keyword evidence="4" id="KW-1185">Reference proteome</keyword>
<dbReference type="EMBL" id="PVQB02000452">
    <property type="protein sequence ID" value="KAF4336973.1"/>
    <property type="molecule type" value="Genomic_DNA"/>
</dbReference>
<dbReference type="InterPro" id="IPR043171">
    <property type="entry name" value="Ap4A_phos1/2-like"/>
</dbReference>
<dbReference type="PANTHER" id="PTHR38420">
    <property type="entry name" value="AP-4-A PHOSPHORYLASE II"/>
    <property type="match status" value="1"/>
</dbReference>
<keyword evidence="3" id="KW-0548">Nucleotidyltransferase</keyword>
<reference evidence="3" key="1">
    <citation type="journal article" date="2017" name="Mycologia">
        <title>Fusarium algeriense, sp. nov., a novel toxigenic crown rot pathogen of durum wheat from Algeria is nested in the Fusarium burgessii species complex.</title>
        <authorList>
            <person name="Laraba I."/>
            <person name="Keddad A."/>
            <person name="Boureghda H."/>
            <person name="Abdallah N."/>
            <person name="Vaughan M.M."/>
            <person name="Proctor R.H."/>
            <person name="Busman M."/>
            <person name="O'Donnell K."/>
        </authorList>
    </citation>
    <scope>NUCLEOTIDE SEQUENCE</scope>
    <source>
        <strain evidence="3">NRRL 25174</strain>
    </source>
</reference>
<dbReference type="OrthoDB" id="10267950at2759"/>
<evidence type="ECO:0000259" key="1">
    <source>
        <dbReference type="Pfam" id="PF09830"/>
    </source>
</evidence>
<dbReference type="Pfam" id="PF09830">
    <property type="entry name" value="ATP_transf"/>
    <property type="match status" value="1"/>
</dbReference>
<dbReference type="PANTHER" id="PTHR38420:SF1">
    <property type="entry name" value="PUTATIVE (AFU_ORTHOLOGUE AFUA_5G14690)-RELATED"/>
    <property type="match status" value="1"/>
</dbReference>
<reference evidence="3" key="2">
    <citation type="submission" date="2020-02" db="EMBL/GenBank/DDBJ databases">
        <title>Identification and distribution of gene clusters putatively required for synthesis of sphingolipid metabolism inhibitors in phylogenetically diverse species of the filamentous fungus Fusarium.</title>
        <authorList>
            <person name="Kim H.-S."/>
            <person name="Busman M."/>
            <person name="Brown D.W."/>
            <person name="Divon H."/>
            <person name="Uhlig S."/>
            <person name="Proctor R.H."/>
        </authorList>
    </citation>
    <scope>NUCLEOTIDE SEQUENCE</scope>
    <source>
        <strain evidence="3">NRRL 25174</strain>
    </source>
</reference>
<dbReference type="GO" id="GO:0005524">
    <property type="term" value="F:ATP binding"/>
    <property type="evidence" value="ECO:0007669"/>
    <property type="project" value="InterPro"/>
</dbReference>
<dbReference type="SUPFAM" id="SSF54197">
    <property type="entry name" value="HIT-like"/>
    <property type="match status" value="1"/>
</dbReference>
<keyword evidence="3" id="KW-0808">Transferase</keyword>
<evidence type="ECO:0000313" key="4">
    <source>
        <dbReference type="Proteomes" id="UP000730481"/>
    </source>
</evidence>
<dbReference type="AlphaFoldDB" id="A0A9P5DWK2"/>
<feature type="domain" description="Ap4A phosphorylase 1/2 N-terminal" evidence="2">
    <location>
        <begin position="119"/>
        <end position="197"/>
    </location>
</feature>
<dbReference type="Pfam" id="PF19327">
    <property type="entry name" value="Ap4A_phos_N"/>
    <property type="match status" value="1"/>
</dbReference>
<dbReference type="GO" id="GO:0009117">
    <property type="term" value="P:nucleotide metabolic process"/>
    <property type="evidence" value="ECO:0007669"/>
    <property type="project" value="InterPro"/>
</dbReference>
<dbReference type="GO" id="GO:0003877">
    <property type="term" value="F:ATP:ADP adenylyltransferase activity"/>
    <property type="evidence" value="ECO:0007669"/>
    <property type="project" value="InterPro"/>
</dbReference>
<dbReference type="InterPro" id="IPR009163">
    <property type="entry name" value="Ap4A_phos1/2"/>
</dbReference>
<comment type="caution">
    <text evidence="3">The sequence shown here is derived from an EMBL/GenBank/DDBJ whole genome shotgun (WGS) entry which is preliminary data.</text>
</comment>
<feature type="domain" description="ATP adenylyltransferase C-terminal" evidence="1">
    <location>
        <begin position="213"/>
        <end position="319"/>
    </location>
</feature>
<dbReference type="InterPro" id="IPR045759">
    <property type="entry name" value="Ap4A_phos1/2_N"/>
</dbReference>
<gene>
    <name evidence="3" type="ORF">FBEOM_9163</name>
</gene>
<evidence type="ECO:0000259" key="2">
    <source>
        <dbReference type="Pfam" id="PF19327"/>
    </source>
</evidence>
<dbReference type="InterPro" id="IPR019200">
    <property type="entry name" value="ATP_adenylylTrfase_C"/>
</dbReference>
<accession>A0A9P5DWK2</accession>
<dbReference type="Gene3D" id="3.30.428.70">
    <property type="match status" value="1"/>
</dbReference>
<name>A0A9P5DWK2_9HYPO</name>
<dbReference type="InterPro" id="IPR036265">
    <property type="entry name" value="HIT-like_sf"/>
</dbReference>
<proteinExistence type="predicted"/>
<sequence length="324" mass="36835">MTIETSEIKSGSDLSCQASLDHSLKESELLKTFDQFVKNGLVQYDYSFTTEIRLINGIRVSYHSSFISYFDANFIPKFEFRISKALQHKPSTVHESVTQNLAKLKPRPGSDINTIGTELCTLGEAHVLAFNGFSSYRPHYLIITADGYKKQREPLDIQDFRAIREFLDNNDYLVFYNCKPEASCSRDHKHLQAIPKSSFDGEPWFNLDHSRDALPFIFYERKFTQEPTADAMSEVYNEGLQQVERSLGLKTTEEDGAPPHNMVMDKERMFMVPRRKAGIGRLGANSCNMLGMIQVKSEEAMHEWIEAGPDKIMAVGGVPKPDDI</sequence>
<dbReference type="Proteomes" id="UP000730481">
    <property type="component" value="Unassembled WGS sequence"/>
</dbReference>
<protein>
    <submittedName>
        <fullName evidence="3">ATP adenylyltransferase C-terminal</fullName>
    </submittedName>
</protein>
<evidence type="ECO:0000313" key="3">
    <source>
        <dbReference type="EMBL" id="KAF4336973.1"/>
    </source>
</evidence>
<organism evidence="3 4">
    <name type="scientific">Fusarium beomiforme</name>
    <dbReference type="NCBI Taxonomy" id="44412"/>
    <lineage>
        <taxon>Eukaryota</taxon>
        <taxon>Fungi</taxon>
        <taxon>Dikarya</taxon>
        <taxon>Ascomycota</taxon>
        <taxon>Pezizomycotina</taxon>
        <taxon>Sordariomycetes</taxon>
        <taxon>Hypocreomycetidae</taxon>
        <taxon>Hypocreales</taxon>
        <taxon>Nectriaceae</taxon>
        <taxon>Fusarium</taxon>
        <taxon>Fusarium burgessii species complex</taxon>
    </lineage>
</organism>